<feature type="binding site" evidence="4">
    <location>
        <position position="81"/>
    </location>
    <ligand>
        <name>a divalent metal cation</name>
        <dbReference type="ChEBI" id="CHEBI:60240"/>
        <label>1</label>
    </ligand>
</feature>
<comment type="caution">
    <text evidence="5">The sequence shown here is derived from an EMBL/GenBank/DDBJ whole genome shotgun (WGS) entry which is preliminary data.</text>
</comment>
<evidence type="ECO:0000256" key="4">
    <source>
        <dbReference type="PIRSR" id="PIRSR602678-1"/>
    </source>
</evidence>
<evidence type="ECO:0000313" key="7">
    <source>
        <dbReference type="Proteomes" id="UP000186268"/>
    </source>
</evidence>
<dbReference type="NCBIfam" id="NF008064">
    <property type="entry name" value="PRK10799.1"/>
    <property type="match status" value="1"/>
</dbReference>
<dbReference type="Gene3D" id="3.40.1390.30">
    <property type="entry name" value="NIF3 (NGG1p interacting factor 3)-like"/>
    <property type="match status" value="2"/>
</dbReference>
<gene>
    <name evidence="6" type="ORF">Xedl_00398</name>
    <name evidence="5" type="ORF">Xedl_00782</name>
</gene>
<dbReference type="GO" id="GO:0046872">
    <property type="term" value="F:metal ion binding"/>
    <property type="evidence" value="ECO:0007669"/>
    <property type="project" value="UniProtKB-KW"/>
</dbReference>
<dbReference type="InterPro" id="IPR036069">
    <property type="entry name" value="DUF34/NIF3_sf"/>
</dbReference>
<evidence type="ECO:0000313" key="5">
    <source>
        <dbReference type="EMBL" id="OKP04880.1"/>
    </source>
</evidence>
<evidence type="ECO:0000256" key="1">
    <source>
        <dbReference type="ARBA" id="ARBA00006964"/>
    </source>
</evidence>
<accession>A0A1Q5TXF5</accession>
<dbReference type="InterPro" id="IPR002678">
    <property type="entry name" value="DUF34/NIF3"/>
</dbReference>
<proteinExistence type="inferred from homology"/>
<feature type="binding site" evidence="4">
    <location>
        <position position="119"/>
    </location>
    <ligand>
        <name>a divalent metal cation</name>
        <dbReference type="ChEBI" id="CHEBI:60240"/>
        <label>1</label>
    </ligand>
</feature>
<feature type="binding site" evidence="4">
    <location>
        <position position="237"/>
    </location>
    <ligand>
        <name>a divalent metal cation</name>
        <dbReference type="ChEBI" id="CHEBI:60240"/>
        <label>1</label>
    </ligand>
</feature>
<reference evidence="5 7" key="1">
    <citation type="submission" date="2016-09" db="EMBL/GenBank/DDBJ databases">
        <title>Xenorhabdus thuongxuanensis sp. nov. and Xenorhabdus eapokensis sp. nov., isolated from Steinernema species.</title>
        <authorList>
            <person name="Kaempfer P."/>
            <person name="Tobias N.J."/>
            <person name="Phan Ke L."/>
            <person name="Bode H.B."/>
            <person name="Glaeser S.P."/>
        </authorList>
    </citation>
    <scope>NUCLEOTIDE SEQUENCE [LARGE SCALE GENOMIC DNA]</scope>
    <source>
        <strain evidence="5 7">DL20</strain>
    </source>
</reference>
<dbReference type="EMBL" id="MKGQ01000003">
    <property type="protein sequence ID" value="OKP04880.1"/>
    <property type="molecule type" value="Genomic_DNA"/>
</dbReference>
<name>A0A1Q5TXF5_9GAMM</name>
<dbReference type="STRING" id="1873482.Xedl_00398"/>
<dbReference type="PANTHER" id="PTHR13799:SF14">
    <property type="entry name" value="GTP CYCLOHYDROLASE 1 TYPE 2 HOMOLOG"/>
    <property type="match status" value="1"/>
</dbReference>
<dbReference type="EMBL" id="MKGQ01000002">
    <property type="protein sequence ID" value="OKP05177.1"/>
    <property type="molecule type" value="Genomic_DNA"/>
</dbReference>
<dbReference type="FunFam" id="3.40.1390.30:FF:000002">
    <property type="entry name" value="Nif3-like dinuclear metal center protein"/>
    <property type="match status" value="1"/>
</dbReference>
<dbReference type="SUPFAM" id="SSF102705">
    <property type="entry name" value="NIF3 (NGG1p interacting factor 3)-like"/>
    <property type="match status" value="1"/>
</dbReference>
<keyword evidence="3 4" id="KW-0479">Metal-binding</keyword>
<dbReference type="GO" id="GO:0005737">
    <property type="term" value="C:cytoplasm"/>
    <property type="evidence" value="ECO:0007669"/>
    <property type="project" value="TreeGrafter"/>
</dbReference>
<dbReference type="PANTHER" id="PTHR13799">
    <property type="entry name" value="NGG1 INTERACTING FACTOR 3"/>
    <property type="match status" value="1"/>
</dbReference>
<feature type="binding site" evidence="4">
    <location>
        <position position="82"/>
    </location>
    <ligand>
        <name>a divalent metal cation</name>
        <dbReference type="ChEBI" id="CHEBI:60240"/>
        <label>1</label>
    </ligand>
</feature>
<comment type="similarity">
    <text evidence="1">Belongs to the GTP cyclohydrolase I type 2/NIF3 family.</text>
</comment>
<keyword evidence="7" id="KW-1185">Reference proteome</keyword>
<dbReference type="AlphaFoldDB" id="A0A1Q5TXF5"/>
<evidence type="ECO:0000256" key="2">
    <source>
        <dbReference type="ARBA" id="ARBA00022112"/>
    </source>
</evidence>
<dbReference type="NCBIfam" id="TIGR00486">
    <property type="entry name" value="YbgI_SA1388"/>
    <property type="match status" value="1"/>
</dbReference>
<evidence type="ECO:0000313" key="6">
    <source>
        <dbReference type="EMBL" id="OKP05177.1"/>
    </source>
</evidence>
<sequence>MAGMYFMMKKMLSDKGDVMNNVELEYVLNTELKIREFQDYAPNGLQVEGRSHVQRVITGVTACQALLDEAVRLEADAVIVHHGYFWKNESPVIRGMKRRRLQTLLCNDINLYGYHLPLDAHPALGNNTQLARQMGVKVIGEIDTLLPHGAFDQPITPAELTERLEKSLERKILHCGDNAPEEIRTLAWCTGGGQSFIEQAAEFGVDAFVTGEVSEKTIHVAREMGLHFFAAGHHATERYGIKALGEWLANNYRLDVTFIDIPNPA</sequence>
<feature type="binding site" evidence="4">
    <location>
        <position position="233"/>
    </location>
    <ligand>
        <name>a divalent metal cation</name>
        <dbReference type="ChEBI" id="CHEBI:60240"/>
        <label>1</label>
    </ligand>
</feature>
<dbReference type="Proteomes" id="UP000186268">
    <property type="component" value="Unassembled WGS sequence"/>
</dbReference>
<dbReference type="Pfam" id="PF01784">
    <property type="entry name" value="DUF34_NIF3"/>
    <property type="match status" value="1"/>
</dbReference>
<evidence type="ECO:0000256" key="3">
    <source>
        <dbReference type="ARBA" id="ARBA00022723"/>
    </source>
</evidence>
<protein>
    <recommendedName>
        <fullName evidence="2">GTP cyclohydrolase 1 type 2 homolog</fullName>
    </recommendedName>
</protein>
<organism evidence="5 7">
    <name type="scientific">Xenorhabdus eapokensis</name>
    <dbReference type="NCBI Taxonomy" id="1873482"/>
    <lineage>
        <taxon>Bacteria</taxon>
        <taxon>Pseudomonadati</taxon>
        <taxon>Pseudomonadota</taxon>
        <taxon>Gammaproteobacteria</taxon>
        <taxon>Enterobacterales</taxon>
        <taxon>Morganellaceae</taxon>
        <taxon>Xenorhabdus</taxon>
    </lineage>
</organism>